<dbReference type="Pfam" id="PF02769">
    <property type="entry name" value="AIRS_C"/>
    <property type="match status" value="1"/>
</dbReference>
<protein>
    <submittedName>
        <fullName evidence="4">AIR synthase domain protein</fullName>
    </submittedName>
</protein>
<dbReference type="PIRSF" id="PIRSF005644">
    <property type="entry name" value="Hdrgns_mtr_HypE"/>
    <property type="match status" value="1"/>
</dbReference>
<dbReference type="EMBL" id="CP001827">
    <property type="protein sequence ID" value="ACZ62573.1"/>
    <property type="molecule type" value="Genomic_DNA"/>
</dbReference>
<name>D2BJS3_DEHMV</name>
<dbReference type="eggNOG" id="COG0309">
    <property type="taxonomic scope" value="Bacteria"/>
</dbReference>
<comment type="similarity">
    <text evidence="1">Belongs to the HypE family.</text>
</comment>
<dbReference type="Gene3D" id="3.30.1330.10">
    <property type="entry name" value="PurM-like, N-terminal domain"/>
    <property type="match status" value="1"/>
</dbReference>
<dbReference type="SUPFAM" id="SSF55326">
    <property type="entry name" value="PurM N-terminal domain-like"/>
    <property type="match status" value="1"/>
</dbReference>
<dbReference type="InterPro" id="IPR016188">
    <property type="entry name" value="PurM-like_N"/>
</dbReference>
<evidence type="ECO:0000313" key="4">
    <source>
        <dbReference type="EMBL" id="ACZ62573.1"/>
    </source>
</evidence>
<evidence type="ECO:0000259" key="3">
    <source>
        <dbReference type="Pfam" id="PF02769"/>
    </source>
</evidence>
<feature type="domain" description="PurM-like C-terminal" evidence="3">
    <location>
        <begin position="162"/>
        <end position="320"/>
    </location>
</feature>
<dbReference type="Gene3D" id="3.90.650.10">
    <property type="entry name" value="PurM-like C-terminal domain"/>
    <property type="match status" value="1"/>
</dbReference>
<gene>
    <name evidence="4" type="ordered locus">DhcVS_1476</name>
</gene>
<dbReference type="SUPFAM" id="SSF56042">
    <property type="entry name" value="PurM C-terminal domain-like"/>
    <property type="match status" value="1"/>
</dbReference>
<dbReference type="CDD" id="cd06061">
    <property type="entry name" value="PurM-like1"/>
    <property type="match status" value="1"/>
</dbReference>
<evidence type="ECO:0000313" key="5">
    <source>
        <dbReference type="Proteomes" id="UP000002506"/>
    </source>
</evidence>
<dbReference type="InterPro" id="IPR011854">
    <property type="entry name" value="HypE"/>
</dbReference>
<dbReference type="HOGENOM" id="CLU_041631_0_0_0"/>
<dbReference type="Pfam" id="PF00586">
    <property type="entry name" value="AIRS"/>
    <property type="match status" value="1"/>
</dbReference>
<sequence length="359" mass="38680">MNMPEMPEIGKISPDIFRELIYPRLGAASQDVLIGPRSGVDSAVVNMGGKAVSLTTDPVFIVPEYGWERAAWFAIHILLSDSVTSGLKPKYLTIDLNLPMGITKDQLSLVWQVIHDQCAQNGVSIVTGHTARYENCSYPFVGGATVIGEGELNQYIGPEFVKPGDKIIITKGPAIEACGIFAAMFPGYLAKKFGADFSLKSQGIFYKMSVVEDALAAVSVGVRDNGVTAMHDATECGIWGGLYEIAEAAGLGVTIEKDKIVVEDGVKEICTLFGIDPYASISEGTLLLTCRAHRAEEILSAMSAKGIKASVAGEITPSGSGMKLVENRQVKPLIHPQVDPFWKAFYNALEKYNELEGKK</sequence>
<dbReference type="PANTHER" id="PTHR30303:SF4">
    <property type="entry name" value="HYDROGENASE EXPRESSION_FORMATION PROTEIN HYPE"/>
    <property type="match status" value="1"/>
</dbReference>
<dbReference type="InterPro" id="IPR036921">
    <property type="entry name" value="PurM-like_N_sf"/>
</dbReference>
<dbReference type="InterPro" id="IPR010918">
    <property type="entry name" value="PurM-like_C_dom"/>
</dbReference>
<dbReference type="Proteomes" id="UP000002506">
    <property type="component" value="Chromosome"/>
</dbReference>
<feature type="domain" description="PurM-like N-terminal" evidence="2">
    <location>
        <begin position="40"/>
        <end position="146"/>
    </location>
</feature>
<proteinExistence type="inferred from homology"/>
<dbReference type="GO" id="GO:0051604">
    <property type="term" value="P:protein maturation"/>
    <property type="evidence" value="ECO:0007669"/>
    <property type="project" value="TreeGrafter"/>
</dbReference>
<evidence type="ECO:0000259" key="2">
    <source>
        <dbReference type="Pfam" id="PF00586"/>
    </source>
</evidence>
<dbReference type="PANTHER" id="PTHR30303">
    <property type="entry name" value="HYDROGENASE ISOENZYMES FORMATION PROTEIN HYPE"/>
    <property type="match status" value="1"/>
</dbReference>
<reference evidence="4 5" key="1">
    <citation type="journal article" date="2009" name="PLoS Genet.">
        <title>Localized plasticity in the streamlined genomes of vinyl chloride respiring Dehalococcoides.</title>
        <authorList>
            <person name="McMurdie P.J."/>
            <person name="Behrens S.F."/>
            <person name="Muller J.A."/>
            <person name="Goke J."/>
            <person name="Ritalahti K.M."/>
            <person name="Wagner R."/>
            <person name="Goltsman E."/>
            <person name="Lapidus A."/>
            <person name="Holmes S."/>
            <person name="Loffler F.E."/>
            <person name="Spormann A.M."/>
        </authorList>
    </citation>
    <scope>NUCLEOTIDE SEQUENCE [LARGE SCALE GENOMIC DNA]</scope>
    <source>
        <strain evidence="4 5">VS</strain>
    </source>
</reference>
<dbReference type="KEGG" id="dev:DhcVS_1476"/>
<evidence type="ECO:0000256" key="1">
    <source>
        <dbReference type="ARBA" id="ARBA00006243"/>
    </source>
</evidence>
<organism evidence="4 5">
    <name type="scientific">Dehalococcoides mccartyi (strain VS)</name>
    <dbReference type="NCBI Taxonomy" id="311424"/>
    <lineage>
        <taxon>Bacteria</taxon>
        <taxon>Bacillati</taxon>
        <taxon>Chloroflexota</taxon>
        <taxon>Dehalococcoidia</taxon>
        <taxon>Dehalococcoidales</taxon>
        <taxon>Dehalococcoidaceae</taxon>
        <taxon>Dehalococcoides</taxon>
    </lineage>
</organism>
<dbReference type="InterPro" id="IPR036676">
    <property type="entry name" value="PurM-like_C_sf"/>
</dbReference>
<accession>D2BJS3</accession>
<dbReference type="AlphaFoldDB" id="D2BJS3"/>